<dbReference type="GO" id="GO:0003677">
    <property type="term" value="F:DNA binding"/>
    <property type="evidence" value="ECO:0007669"/>
    <property type="project" value="UniProtKB-KW"/>
</dbReference>
<reference evidence="2 3" key="1">
    <citation type="submission" date="2018-12" db="EMBL/GenBank/DDBJ databases">
        <title>Complete genome sequence of Flaviflexus sp. H23T48.</title>
        <authorList>
            <person name="Bae J.-W."/>
            <person name="Lee J.-Y."/>
        </authorList>
    </citation>
    <scope>NUCLEOTIDE SEQUENCE [LARGE SCALE GENOMIC DNA]</scope>
    <source>
        <strain evidence="2 3">H23T48</strain>
    </source>
</reference>
<dbReference type="KEGG" id="flh:EJ997_02430"/>
<dbReference type="Pfam" id="PF18367">
    <property type="entry name" value="Rv2175c_C"/>
    <property type="match status" value="1"/>
</dbReference>
<keyword evidence="3" id="KW-1185">Reference proteome</keyword>
<keyword evidence="2" id="KW-0238">DNA-binding</keyword>
<sequence>MSLPEVADALNVRLRDVRTMISDQRLLATRPSGPLVVTSDQLVESDNGWEVLGNLRGTLVLLADSGFSDDEAHDWLHRFNNELEATPMDALHDGKHRAVRRVASALAY</sequence>
<evidence type="ECO:0000313" key="2">
    <source>
        <dbReference type="EMBL" id="AZQ78104.1"/>
    </source>
</evidence>
<protein>
    <submittedName>
        <fullName evidence="2">DNA-binding protein</fullName>
    </submittedName>
</protein>
<proteinExistence type="predicted"/>
<dbReference type="AlphaFoldDB" id="A0A3Q9G8I7"/>
<accession>A0A3Q9G8I7</accession>
<dbReference type="Proteomes" id="UP000280344">
    <property type="component" value="Chromosome"/>
</dbReference>
<gene>
    <name evidence="2" type="ORF">EJ997_02430</name>
</gene>
<dbReference type="EMBL" id="CP034593">
    <property type="protein sequence ID" value="AZQ78104.1"/>
    <property type="molecule type" value="Genomic_DNA"/>
</dbReference>
<feature type="domain" description="Rv2175c C-terminal" evidence="1">
    <location>
        <begin position="54"/>
        <end position="107"/>
    </location>
</feature>
<organism evidence="2 3">
    <name type="scientific">Flaviflexus ciconiae</name>
    <dbReference type="NCBI Taxonomy" id="2496867"/>
    <lineage>
        <taxon>Bacteria</taxon>
        <taxon>Bacillati</taxon>
        <taxon>Actinomycetota</taxon>
        <taxon>Actinomycetes</taxon>
        <taxon>Actinomycetales</taxon>
        <taxon>Actinomycetaceae</taxon>
        <taxon>Flaviflexus</taxon>
    </lineage>
</organism>
<dbReference type="InterPro" id="IPR041098">
    <property type="entry name" value="Rv2175c_C"/>
</dbReference>
<evidence type="ECO:0000259" key="1">
    <source>
        <dbReference type="Pfam" id="PF18367"/>
    </source>
</evidence>
<evidence type="ECO:0000313" key="3">
    <source>
        <dbReference type="Proteomes" id="UP000280344"/>
    </source>
</evidence>
<name>A0A3Q9G8I7_9ACTO</name>
<dbReference type="OrthoDB" id="3784042at2"/>